<feature type="transmembrane region" description="Helical" evidence="1">
    <location>
        <begin position="220"/>
        <end position="244"/>
    </location>
</feature>
<keyword evidence="1" id="KW-0812">Transmembrane</keyword>
<comment type="caution">
    <text evidence="2">The sequence shown here is derived from an EMBL/GenBank/DDBJ whole genome shotgun (WGS) entry which is preliminary data.</text>
</comment>
<keyword evidence="3" id="KW-1185">Reference proteome</keyword>
<gene>
    <name evidence="2" type="ORF">BZG36_00049</name>
</gene>
<dbReference type="AlphaFoldDB" id="A0A261Y8B2"/>
<organism evidence="2 3">
    <name type="scientific">Bifiguratus adelaidae</name>
    <dbReference type="NCBI Taxonomy" id="1938954"/>
    <lineage>
        <taxon>Eukaryota</taxon>
        <taxon>Fungi</taxon>
        <taxon>Fungi incertae sedis</taxon>
        <taxon>Mucoromycota</taxon>
        <taxon>Mucoromycotina</taxon>
        <taxon>Endogonomycetes</taxon>
        <taxon>Endogonales</taxon>
        <taxon>Endogonales incertae sedis</taxon>
        <taxon>Bifiguratus</taxon>
    </lineage>
</organism>
<keyword evidence="1" id="KW-1133">Transmembrane helix</keyword>
<evidence type="ECO:0000256" key="1">
    <source>
        <dbReference type="SAM" id="Phobius"/>
    </source>
</evidence>
<name>A0A261Y8B2_9FUNG</name>
<dbReference type="EMBL" id="MVBO01000001">
    <property type="protein sequence ID" value="OZJ06852.1"/>
    <property type="molecule type" value="Genomic_DNA"/>
</dbReference>
<protein>
    <submittedName>
        <fullName evidence="2">Uncharacterized protein</fullName>
    </submittedName>
</protein>
<feature type="transmembrane region" description="Helical" evidence="1">
    <location>
        <begin position="256"/>
        <end position="279"/>
    </location>
</feature>
<keyword evidence="1" id="KW-0472">Membrane</keyword>
<dbReference type="OrthoDB" id="414243at2759"/>
<feature type="transmembrane region" description="Helical" evidence="1">
    <location>
        <begin position="152"/>
        <end position="173"/>
    </location>
</feature>
<sequence length="281" mass="30644">MEEATKAHGMVTTRNGHPATAHRDVCAQLSGVLFISPTKADVAVRAILCVLVITGADLGNRVTEENWGNAAWSFAASTIVFYLIGIIFATPHTFNDMDELNIRPSIYMPSPMRLNIVLFSLTLIPLIINHTLSTLAGSAYEAGDLNGYSRMVAGVYIMWGAVAFIIMLLYVVFGRQLLTILSKNMVGLEQHVPFRGAMESKTGLTQASRMRELRASYRKIKGVVITMIIMMPVITLVCVVLAILRARILSNVGVMIAFSCLWVNACGIAIGIALIFMGYGK</sequence>
<dbReference type="Proteomes" id="UP000242875">
    <property type="component" value="Unassembled WGS sequence"/>
</dbReference>
<evidence type="ECO:0000313" key="3">
    <source>
        <dbReference type="Proteomes" id="UP000242875"/>
    </source>
</evidence>
<reference evidence="2 3" key="1">
    <citation type="journal article" date="2017" name="Mycologia">
        <title>Bifiguratus adelaidae, gen. et sp. nov., a new member of Mucoromycotina in endophytic and soil-dwelling habitats.</title>
        <authorList>
            <person name="Torres-Cruz T.J."/>
            <person name="Billingsley Tobias T.L."/>
            <person name="Almatruk M."/>
            <person name="Hesse C."/>
            <person name="Kuske C.R."/>
            <person name="Desiro A."/>
            <person name="Benucci G.M."/>
            <person name="Bonito G."/>
            <person name="Stajich J.E."/>
            <person name="Dunlap C."/>
            <person name="Arnold A.E."/>
            <person name="Porras-Alfaro A."/>
        </authorList>
    </citation>
    <scope>NUCLEOTIDE SEQUENCE [LARGE SCALE GENOMIC DNA]</scope>
    <source>
        <strain evidence="2 3">AZ0501</strain>
    </source>
</reference>
<evidence type="ECO:0000313" key="2">
    <source>
        <dbReference type="EMBL" id="OZJ06852.1"/>
    </source>
</evidence>
<proteinExistence type="predicted"/>
<accession>A0A261Y8B2</accession>
<feature type="transmembrane region" description="Helical" evidence="1">
    <location>
        <begin position="112"/>
        <end position="132"/>
    </location>
</feature>
<feature type="transmembrane region" description="Helical" evidence="1">
    <location>
        <begin position="71"/>
        <end position="91"/>
    </location>
</feature>